<sequence>MENNMRKEMEEKEKQDFKVLGLSSFIYAVVLTFCLYKNFSGITNVLWTVATVIYIAYVARKYEKKQKPINIFYDCVIILLGISNFTTDNQIILFFNYMVIFIAIAVNMIYMFIDIKKLGMCIQSMAVCQCILGCIGELPKPFTHGIKALKMDKDRNNNIKYILIGIGCALPVVMMVTIILASADSVFRNMIVKIFKLDTLILNLTGIVIMIIVSYALVYAFSFYVKNGKVYINEKENKMAALPVNIIMSMVAVVYVMFATIQVVYLFGHGGSLPQGYTYAQYARQGFFQLLFLSGVNVVFILLTMEFVKINKFMKVVSGVICLCTFIMIFSSGYRMKMYIEEYGLTFSRIFVLWLLVVISMVMLGLVIKNFHKELNLFSFSMAVVICCFIFCPLVMLIIL</sequence>
<keyword evidence="1" id="KW-1133">Transmembrane helix</keyword>
<dbReference type="Pfam" id="PF13687">
    <property type="entry name" value="DUF4153"/>
    <property type="match status" value="1"/>
</dbReference>
<evidence type="ECO:0000313" key="3">
    <source>
        <dbReference type="Proteomes" id="UP000597877"/>
    </source>
</evidence>
<feature type="transmembrane region" description="Helical" evidence="1">
    <location>
        <begin position="346"/>
        <end position="368"/>
    </location>
</feature>
<dbReference type="EMBL" id="JACOOZ010000002">
    <property type="protein sequence ID" value="MBC5666965.1"/>
    <property type="molecule type" value="Genomic_DNA"/>
</dbReference>
<feature type="transmembrane region" description="Helical" evidence="1">
    <location>
        <begin position="42"/>
        <end position="59"/>
    </location>
</feature>
<accession>A0ABR7F045</accession>
<feature type="transmembrane region" description="Helical" evidence="1">
    <location>
        <begin position="201"/>
        <end position="225"/>
    </location>
</feature>
<feature type="transmembrane region" description="Helical" evidence="1">
    <location>
        <begin position="93"/>
        <end position="113"/>
    </location>
</feature>
<feature type="transmembrane region" description="Helical" evidence="1">
    <location>
        <begin position="246"/>
        <end position="267"/>
    </location>
</feature>
<keyword evidence="3" id="KW-1185">Reference proteome</keyword>
<feature type="transmembrane region" description="Helical" evidence="1">
    <location>
        <begin position="161"/>
        <end position="181"/>
    </location>
</feature>
<gene>
    <name evidence="2" type="ORF">H8S00_03025</name>
</gene>
<evidence type="ECO:0000256" key="1">
    <source>
        <dbReference type="SAM" id="Phobius"/>
    </source>
</evidence>
<feature type="transmembrane region" description="Helical" evidence="1">
    <location>
        <begin position="316"/>
        <end position="334"/>
    </location>
</feature>
<organism evidence="2 3">
    <name type="scientific">Eubacterium segne</name>
    <dbReference type="NCBI Taxonomy" id="2763045"/>
    <lineage>
        <taxon>Bacteria</taxon>
        <taxon>Bacillati</taxon>
        <taxon>Bacillota</taxon>
        <taxon>Clostridia</taxon>
        <taxon>Eubacteriales</taxon>
        <taxon>Eubacteriaceae</taxon>
        <taxon>Eubacterium</taxon>
    </lineage>
</organism>
<feature type="transmembrane region" description="Helical" evidence="1">
    <location>
        <begin position="20"/>
        <end position="36"/>
    </location>
</feature>
<keyword evidence="1" id="KW-0472">Membrane</keyword>
<feature type="transmembrane region" description="Helical" evidence="1">
    <location>
        <begin position="71"/>
        <end position="87"/>
    </location>
</feature>
<feature type="transmembrane region" description="Helical" evidence="1">
    <location>
        <begin position="375"/>
        <end position="399"/>
    </location>
</feature>
<reference evidence="2 3" key="1">
    <citation type="submission" date="2020-08" db="EMBL/GenBank/DDBJ databases">
        <title>Genome public.</title>
        <authorList>
            <person name="Liu C."/>
            <person name="Sun Q."/>
        </authorList>
    </citation>
    <scope>NUCLEOTIDE SEQUENCE [LARGE SCALE GENOMIC DNA]</scope>
    <source>
        <strain evidence="2 3">BX4</strain>
    </source>
</reference>
<feature type="transmembrane region" description="Helical" evidence="1">
    <location>
        <begin position="287"/>
        <end position="304"/>
    </location>
</feature>
<name>A0ABR7F045_9FIRM</name>
<dbReference type="InterPro" id="IPR025291">
    <property type="entry name" value="DUF4153"/>
</dbReference>
<keyword evidence="1" id="KW-0812">Transmembrane</keyword>
<comment type="caution">
    <text evidence="2">The sequence shown here is derived from an EMBL/GenBank/DDBJ whole genome shotgun (WGS) entry which is preliminary data.</text>
</comment>
<protein>
    <submittedName>
        <fullName evidence="2">DUF4173 domain-containing protein</fullName>
    </submittedName>
</protein>
<dbReference type="Proteomes" id="UP000597877">
    <property type="component" value="Unassembled WGS sequence"/>
</dbReference>
<evidence type="ECO:0000313" key="2">
    <source>
        <dbReference type="EMBL" id="MBC5666965.1"/>
    </source>
</evidence>
<proteinExistence type="predicted"/>